<dbReference type="EMBL" id="CAXAMN010023262">
    <property type="protein sequence ID" value="CAK9076326.1"/>
    <property type="molecule type" value="Genomic_DNA"/>
</dbReference>
<accession>A0ABP0PL79</accession>
<dbReference type="InterPro" id="IPR036397">
    <property type="entry name" value="RNaseH_sf"/>
</dbReference>
<name>A0ABP0PL79_9DINO</name>
<keyword evidence="5" id="KW-1185">Reference proteome</keyword>
<dbReference type="InterPro" id="IPR002059">
    <property type="entry name" value="CSP_DNA-bd"/>
</dbReference>
<dbReference type="InterPro" id="IPR012337">
    <property type="entry name" value="RNaseH-like_sf"/>
</dbReference>
<keyword evidence="2" id="KW-1133">Transmembrane helix</keyword>
<dbReference type="PROSITE" id="PS00352">
    <property type="entry name" value="CSD_1"/>
    <property type="match status" value="1"/>
</dbReference>
<evidence type="ECO:0000259" key="3">
    <source>
        <dbReference type="PROSITE" id="PS51857"/>
    </source>
</evidence>
<dbReference type="SUPFAM" id="SSF53098">
    <property type="entry name" value="Ribonuclease H-like"/>
    <property type="match status" value="1"/>
</dbReference>
<dbReference type="Gene3D" id="2.40.50.140">
    <property type="entry name" value="Nucleic acid-binding proteins"/>
    <property type="match status" value="1"/>
</dbReference>
<organism evidence="4 5">
    <name type="scientific">Durusdinium trenchii</name>
    <dbReference type="NCBI Taxonomy" id="1381693"/>
    <lineage>
        <taxon>Eukaryota</taxon>
        <taxon>Sar</taxon>
        <taxon>Alveolata</taxon>
        <taxon>Dinophyceae</taxon>
        <taxon>Suessiales</taxon>
        <taxon>Symbiodiniaceae</taxon>
        <taxon>Durusdinium</taxon>
    </lineage>
</organism>
<evidence type="ECO:0000256" key="2">
    <source>
        <dbReference type="SAM" id="Phobius"/>
    </source>
</evidence>
<dbReference type="Proteomes" id="UP001642484">
    <property type="component" value="Unassembled WGS sequence"/>
</dbReference>
<feature type="compositionally biased region" description="Polar residues" evidence="1">
    <location>
        <begin position="442"/>
        <end position="454"/>
    </location>
</feature>
<proteinExistence type="predicted"/>
<dbReference type="InterPro" id="IPR019844">
    <property type="entry name" value="CSD_CS"/>
</dbReference>
<dbReference type="SMART" id="SM00357">
    <property type="entry name" value="CSP"/>
    <property type="match status" value="1"/>
</dbReference>
<evidence type="ECO:0000256" key="1">
    <source>
        <dbReference type="SAM" id="MobiDB-lite"/>
    </source>
</evidence>
<keyword evidence="2" id="KW-0472">Membrane</keyword>
<comment type="caution">
    <text evidence="4">The sequence shown here is derived from an EMBL/GenBank/DDBJ whole genome shotgun (WGS) entry which is preliminary data.</text>
</comment>
<reference evidence="4 5" key="1">
    <citation type="submission" date="2024-02" db="EMBL/GenBank/DDBJ databases">
        <authorList>
            <person name="Chen Y."/>
            <person name="Shah S."/>
            <person name="Dougan E. K."/>
            <person name="Thang M."/>
            <person name="Chan C."/>
        </authorList>
    </citation>
    <scope>NUCLEOTIDE SEQUENCE [LARGE SCALE GENOMIC DNA]</scope>
</reference>
<dbReference type="Pfam" id="PF00313">
    <property type="entry name" value="CSD"/>
    <property type="match status" value="1"/>
</dbReference>
<feature type="transmembrane region" description="Helical" evidence="2">
    <location>
        <begin position="477"/>
        <end position="495"/>
    </location>
</feature>
<dbReference type="InterPro" id="IPR012340">
    <property type="entry name" value="NA-bd_OB-fold"/>
</dbReference>
<sequence length="501" mass="55074">MQRGYVTKWLVHRNFGFLQPEGGGEDVFVHGSVLRDATALAAGDRVEYQLAGKGANGAKPTASSCKRIEKDPRTAYAFPCADWMTSVGEFLKTAGVGAAELERTAQVMAPFITYSSVRCPFLVISQAGLLEGMRAPNASELSILLKLLVAYAQGCEVQRRFLLADFEGEMLGYCGELSTAALLETKVLDQNLRPLSANALGHAPLGLLIDLRSTPCIDAFRPLMESPKIMKVMWGADADFESLLHQEIPIHLKIQPQAVTDLQLAFSSGDRRLGMARMLERLPADLMSPLPDKKQIDWHAFHSQNRRALHLPMSFMEATYAMDDLHRIEAILATVKPSSSSYQAARKSTDEVLADVKADPCGWRSLERNECFYHKSLGVRKLSCAVRLVRHSVALRRRERNGLDLGEKKEKAQQIEKWAASELAAAGVVIPEDLSFAGDDLNGSSQEGARSGTPTVEAPGTPERRKPSPRSPGNRKVFLGLVLSLLVLVALFWWLGRPARA</sequence>
<evidence type="ECO:0000313" key="4">
    <source>
        <dbReference type="EMBL" id="CAK9076326.1"/>
    </source>
</evidence>
<keyword evidence="2" id="KW-0812">Transmembrane</keyword>
<protein>
    <recommendedName>
        <fullName evidence="3">CSD domain-containing protein</fullName>
    </recommendedName>
</protein>
<feature type="domain" description="CSD" evidence="3">
    <location>
        <begin position="1"/>
        <end position="67"/>
    </location>
</feature>
<feature type="region of interest" description="Disordered" evidence="1">
    <location>
        <begin position="441"/>
        <end position="472"/>
    </location>
</feature>
<dbReference type="Gene3D" id="3.30.420.10">
    <property type="entry name" value="Ribonuclease H-like superfamily/Ribonuclease H"/>
    <property type="match status" value="1"/>
</dbReference>
<gene>
    <name evidence="4" type="ORF">CCMP2556_LOCUS37608</name>
</gene>
<evidence type="ECO:0000313" key="5">
    <source>
        <dbReference type="Proteomes" id="UP001642484"/>
    </source>
</evidence>
<dbReference type="SUPFAM" id="SSF50249">
    <property type="entry name" value="Nucleic acid-binding proteins"/>
    <property type="match status" value="1"/>
</dbReference>
<dbReference type="PROSITE" id="PS51857">
    <property type="entry name" value="CSD_2"/>
    <property type="match status" value="1"/>
</dbReference>
<dbReference type="InterPro" id="IPR011129">
    <property type="entry name" value="CSD"/>
</dbReference>
<dbReference type="CDD" id="cd04458">
    <property type="entry name" value="CSP_CDS"/>
    <property type="match status" value="1"/>
</dbReference>